<keyword evidence="2" id="KW-1185">Reference proteome</keyword>
<feature type="non-terminal residue" evidence="1">
    <location>
        <position position="55"/>
    </location>
</feature>
<comment type="caution">
    <text evidence="1">The sequence shown here is derived from an EMBL/GenBank/DDBJ whole genome shotgun (WGS) entry which is preliminary data.</text>
</comment>
<dbReference type="EMBL" id="JARJLG010000051">
    <property type="protein sequence ID" value="KAJ7759751.1"/>
    <property type="molecule type" value="Genomic_DNA"/>
</dbReference>
<feature type="non-terminal residue" evidence="1">
    <location>
        <position position="1"/>
    </location>
</feature>
<gene>
    <name evidence="1" type="ORF">DFH07DRAFT_701148</name>
</gene>
<evidence type="ECO:0000313" key="2">
    <source>
        <dbReference type="Proteomes" id="UP001215280"/>
    </source>
</evidence>
<dbReference type="Proteomes" id="UP001215280">
    <property type="component" value="Unassembled WGS sequence"/>
</dbReference>
<reference evidence="1" key="1">
    <citation type="submission" date="2023-03" db="EMBL/GenBank/DDBJ databases">
        <title>Massive genome expansion in bonnet fungi (Mycena s.s.) driven by repeated elements and novel gene families across ecological guilds.</title>
        <authorList>
            <consortium name="Lawrence Berkeley National Laboratory"/>
            <person name="Harder C.B."/>
            <person name="Miyauchi S."/>
            <person name="Viragh M."/>
            <person name="Kuo A."/>
            <person name="Thoen E."/>
            <person name="Andreopoulos B."/>
            <person name="Lu D."/>
            <person name="Skrede I."/>
            <person name="Drula E."/>
            <person name="Henrissat B."/>
            <person name="Morin E."/>
            <person name="Kohler A."/>
            <person name="Barry K."/>
            <person name="LaButti K."/>
            <person name="Morin E."/>
            <person name="Salamov A."/>
            <person name="Lipzen A."/>
            <person name="Mereny Z."/>
            <person name="Hegedus B."/>
            <person name="Baldrian P."/>
            <person name="Stursova M."/>
            <person name="Weitz H."/>
            <person name="Taylor A."/>
            <person name="Grigoriev I.V."/>
            <person name="Nagy L.G."/>
            <person name="Martin F."/>
            <person name="Kauserud H."/>
        </authorList>
    </citation>
    <scope>NUCLEOTIDE SEQUENCE</scope>
    <source>
        <strain evidence="1">CBHHK188m</strain>
    </source>
</reference>
<protein>
    <submittedName>
        <fullName evidence="1">Uncharacterized protein</fullName>
    </submittedName>
</protein>
<sequence length="55" mass="6294">GREVMIKAVPKTSPEVRIIQHLTSPPLRDFTQNHTIPVVSVILHHQTAFIVQARW</sequence>
<accession>A0AAD7NH61</accession>
<evidence type="ECO:0000313" key="1">
    <source>
        <dbReference type="EMBL" id="KAJ7759751.1"/>
    </source>
</evidence>
<name>A0AAD7NH61_9AGAR</name>
<dbReference type="AlphaFoldDB" id="A0AAD7NH61"/>
<organism evidence="1 2">
    <name type="scientific">Mycena maculata</name>
    <dbReference type="NCBI Taxonomy" id="230809"/>
    <lineage>
        <taxon>Eukaryota</taxon>
        <taxon>Fungi</taxon>
        <taxon>Dikarya</taxon>
        <taxon>Basidiomycota</taxon>
        <taxon>Agaricomycotina</taxon>
        <taxon>Agaricomycetes</taxon>
        <taxon>Agaricomycetidae</taxon>
        <taxon>Agaricales</taxon>
        <taxon>Marasmiineae</taxon>
        <taxon>Mycenaceae</taxon>
        <taxon>Mycena</taxon>
    </lineage>
</organism>
<proteinExistence type="predicted"/>